<dbReference type="MGI" id="MGI:1344407">
    <property type="gene designation" value="Zeb2"/>
</dbReference>
<organism evidence="2">
    <name type="scientific">Mus musculus</name>
    <name type="common">Mouse</name>
    <dbReference type="NCBI Taxonomy" id="10090"/>
    <lineage>
        <taxon>Eukaryota</taxon>
        <taxon>Metazoa</taxon>
        <taxon>Chordata</taxon>
        <taxon>Craniata</taxon>
        <taxon>Vertebrata</taxon>
        <taxon>Euteleostomi</taxon>
        <taxon>Mammalia</taxon>
        <taxon>Eutheria</taxon>
        <taxon>Euarchontoglires</taxon>
        <taxon>Glires</taxon>
        <taxon>Rodentia</taxon>
        <taxon>Myomorpha</taxon>
        <taxon>Muroidea</taxon>
        <taxon>Muridae</taxon>
        <taxon>Murinae</taxon>
        <taxon>Mus</taxon>
        <taxon>Mus</taxon>
    </lineage>
</organism>
<dbReference type="EMBL" id="AK135557">
    <property type="protein sequence ID" value="BAE22581.1"/>
    <property type="molecule type" value="mRNA"/>
</dbReference>
<feature type="compositionally biased region" description="Basic residues" evidence="1">
    <location>
        <begin position="12"/>
        <end position="24"/>
    </location>
</feature>
<sequence length="143" mass="15770">MKQPIMADGPRCKRRKQANPRRKNVVNYDNVVDAGSETDEEDKLHIAEDDSLANPLDQDTSPASMPNHESSPHMSQGLLPREEEEEELRESVVEHSWHSGEILQASVAGPGKCLSVRHCVAPSWATCMSPVLPSRTPAATSFK</sequence>
<feature type="region of interest" description="Disordered" evidence="1">
    <location>
        <begin position="1"/>
        <end position="96"/>
    </location>
</feature>
<evidence type="ECO:0000313" key="4">
    <source>
        <dbReference type="MGI" id="MGI:1344407"/>
    </source>
</evidence>
<reference evidence="2" key="8">
    <citation type="journal article" date="2005" name="Science">
        <title>The Transcriptional Landscape of the Mammalian Genome.</title>
        <authorList>
            <consortium name="The FANTOM Consortium"/>
            <consortium name="Riken Genome Exploration Research Group and Genome Science Group (Genome Network Project Core Group)"/>
        </authorList>
    </citation>
    <scope>NUCLEOTIDE SEQUENCE</scope>
    <source>
        <strain evidence="2">C57BL/6J</strain>
        <tissue evidence="3">Mullerian duct includes surrounding region</tissue>
        <tissue evidence="2">Testis</tissue>
    </source>
</reference>
<reference evidence="3" key="7">
    <citation type="submission" date="2004-03" db="EMBL/GenBank/DDBJ databases">
        <authorList>
            <person name="Arakawa T."/>
            <person name="Carninci P."/>
            <person name="Fukuda S."/>
            <person name="Hashizume W."/>
            <person name="Hayashida K."/>
            <person name="Hori F."/>
            <person name="Iida J."/>
            <person name="Imamura K."/>
            <person name="Imotani K."/>
            <person name="Itoh M."/>
            <person name="Kanagawa S."/>
            <person name="Kawai J."/>
            <person name="Kojima M."/>
            <person name="Konno H."/>
            <person name="Murata M."/>
            <person name="Nakamura M."/>
            <person name="Ninomiya N."/>
            <person name="Nishiyori H."/>
            <person name="Nomura K."/>
            <person name="Ohno M."/>
            <person name="Sakazume N."/>
            <person name="Sano H."/>
            <person name="Sasaki D."/>
            <person name="Shibata K."/>
            <person name="Shiraki T."/>
            <person name="Tagami M."/>
            <person name="Tagami Y."/>
            <person name="Waki K."/>
            <person name="Watahiki A."/>
            <person name="Muramatsu M."/>
            <person name="Hayashizaki Y."/>
        </authorList>
    </citation>
    <scope>NUCLEOTIDE SEQUENCE</scope>
    <source>
        <strain evidence="3">C57BL/6J</strain>
        <tissue evidence="3">Mullerian duct includes surrounding region</tissue>
    </source>
</reference>
<dbReference type="UCSC" id="uc008jpf.1">
    <property type="organism name" value="mouse"/>
</dbReference>
<reference evidence="2" key="6">
    <citation type="journal article" date="2002" name="Nature">
        <title>Analysis of the mouse transcriptome based on functional annotation of 60,770 full-length cDNAs.</title>
        <authorList>
            <consortium name="The FANTOM Consortium and the RIKEN Genome Exploration Research Group Phase I and II Team"/>
        </authorList>
    </citation>
    <scope>NUCLEOTIDE SEQUENCE</scope>
    <source>
        <strain evidence="2">C57BL/6J</strain>
        <tissue evidence="3">Mullerian duct includes surrounding region</tissue>
        <tissue evidence="2">Testis</tissue>
    </source>
</reference>
<dbReference type="AlphaFoldDB" id="Q8CD37"/>
<reference evidence="2" key="4">
    <citation type="journal article" date="2001" name="Nature">
        <title>Functional annotation of a full-length mouse cDNA collection.</title>
        <authorList>
            <consortium name="The RIKEN Genome Exploration Research Group Phase II Team and the FANTOM Consortium"/>
        </authorList>
    </citation>
    <scope>NUCLEOTIDE SEQUENCE</scope>
    <source>
        <strain evidence="2">C57BL/6J</strain>
        <tissue evidence="3">Mullerian duct includes surrounding region</tissue>
        <tissue evidence="2">Testis</tissue>
    </source>
</reference>
<dbReference type="EMBL" id="AK031541">
    <property type="protein sequence ID" value="BAC27441.1"/>
    <property type="molecule type" value="mRNA"/>
</dbReference>
<reference evidence="2" key="1">
    <citation type="journal article" date="1999" name="Methods Enzymol.">
        <title>High-efficiency full-length cDNA cloning.</title>
        <authorList>
            <person name="Carninci P."/>
            <person name="Hayashizaki Y."/>
        </authorList>
    </citation>
    <scope>NUCLEOTIDE SEQUENCE</scope>
    <source>
        <strain evidence="2">C57BL/6J</strain>
        <tissue evidence="3">Mullerian duct includes surrounding region</tissue>
        <tissue evidence="2">Testis</tissue>
    </source>
</reference>
<reference evidence="2" key="5">
    <citation type="submission" date="2001-07" db="EMBL/GenBank/DDBJ databases">
        <authorList>
            <person name="Adachi J."/>
            <person name="Aizawa K."/>
            <person name="Akimura T."/>
            <person name="Arakawa T."/>
            <person name="Bono H."/>
            <person name="Carninci P."/>
            <person name="Fukuda S."/>
            <person name="Furuno M."/>
            <person name="Hanagaki T."/>
            <person name="Hara A."/>
            <person name="Hashizume W."/>
            <person name="Hayashida K."/>
            <person name="Hayatsu N."/>
            <person name="Hiramoto K."/>
            <person name="Hiraoka T."/>
            <person name="Hirozane T."/>
            <person name="Hori F."/>
            <person name="Imotani K."/>
            <person name="Ishii Y."/>
            <person name="Itoh M."/>
            <person name="Kagawa I."/>
            <person name="Kasukawa T."/>
            <person name="Katoh H."/>
            <person name="Kawai J."/>
            <person name="Kojima Y."/>
            <person name="Kondo S."/>
            <person name="Konno H."/>
            <person name="Kouda M."/>
            <person name="Koya S."/>
            <person name="Kurihara C."/>
            <person name="Matsuyama T."/>
            <person name="Miyazaki A."/>
            <person name="Murata M."/>
            <person name="Nakamura M."/>
            <person name="Nishi K."/>
            <person name="Nomura K."/>
            <person name="Numazaki R."/>
            <person name="Ohno M."/>
            <person name="Ohsato N."/>
            <person name="Okazaki Y."/>
            <person name="Saito R."/>
            <person name="Saitoh H."/>
            <person name="Sakai C."/>
            <person name="Sakai K."/>
            <person name="Sakazume N."/>
            <person name="Sano H."/>
            <person name="Sasaki D."/>
            <person name="Shibata K."/>
            <person name="Shinagawa A."/>
            <person name="Shiraki T."/>
            <person name="Sogabe Y."/>
            <person name="Tagami M."/>
            <person name="Tagawa A."/>
            <person name="Takahashi F."/>
            <person name="Takaku-Akahira S."/>
            <person name="Takeda Y."/>
            <person name="Tanaka T."/>
            <person name="Tomaru A."/>
            <person name="Toya T."/>
            <person name="Yasunishi A."/>
            <person name="Muramatsu M."/>
            <person name="Hayashizaki Y."/>
        </authorList>
    </citation>
    <scope>NUCLEOTIDE SEQUENCE</scope>
    <source>
        <strain evidence="2">C57BL/6J</strain>
        <tissue evidence="2">Testis</tissue>
    </source>
</reference>
<name>Q8CD37_MOUSE</name>
<feature type="compositionally biased region" description="Polar residues" evidence="1">
    <location>
        <begin position="57"/>
        <end position="74"/>
    </location>
</feature>
<reference evidence="2" key="2">
    <citation type="journal article" date="2000" name="Genome Res.">
        <title>Normalization and subtraction of cap-trapper-selected cDNAs to prepare full-length cDNA libraries for rapid discovery of new genes.</title>
        <authorList>
            <person name="Carninci P."/>
            <person name="Shibata Y."/>
            <person name="Hayatsu N."/>
            <person name="Sugahara Y."/>
            <person name="Shibata K."/>
            <person name="Itoh M."/>
            <person name="Konno H."/>
            <person name="Okazaki Y."/>
            <person name="Muramatsu M."/>
            <person name="Hayashizaki Y."/>
        </authorList>
    </citation>
    <scope>NUCLEOTIDE SEQUENCE</scope>
    <source>
        <strain evidence="2">C57BL/6J</strain>
        <tissue evidence="3">Mullerian duct includes surrounding region</tissue>
        <tissue evidence="2">Testis</tissue>
    </source>
</reference>
<evidence type="ECO:0008006" key="5">
    <source>
        <dbReference type="Google" id="ProtNLM"/>
    </source>
</evidence>
<evidence type="ECO:0000313" key="3">
    <source>
        <dbReference type="EMBL" id="BAE22581.1"/>
    </source>
</evidence>
<evidence type="ECO:0000256" key="1">
    <source>
        <dbReference type="SAM" id="MobiDB-lite"/>
    </source>
</evidence>
<dbReference type="AGR" id="MGI:1344407"/>
<reference evidence="2" key="3">
    <citation type="journal article" date="2000" name="Genome Res.">
        <title>RIKEN integrated sequence analysis (RISA) system--384-format sequencing pipeline with 384 multicapillary sequencer.</title>
        <authorList>
            <person name="Shibata K."/>
            <person name="Itoh M."/>
            <person name="Aizawa K."/>
            <person name="Nagaoka S."/>
            <person name="Sasaki N."/>
            <person name="Carninci P."/>
            <person name="Konno H."/>
            <person name="Akiyama J."/>
            <person name="Nishi K."/>
            <person name="Kitsunai T."/>
            <person name="Tashiro H."/>
            <person name="Itoh M."/>
            <person name="Sumi N."/>
            <person name="Ishii Y."/>
            <person name="Nakamura S."/>
            <person name="Hazama M."/>
            <person name="Nishine T."/>
            <person name="Harada A."/>
            <person name="Yamamoto R."/>
            <person name="Matsumoto H."/>
            <person name="Sakaguchi S."/>
            <person name="Ikegami T."/>
            <person name="Kashiwagi K."/>
            <person name="Fujiwake S."/>
            <person name="Inoue K."/>
            <person name="Togawa Y."/>
            <person name="Izawa M."/>
            <person name="Ohara E."/>
            <person name="Watahiki M."/>
            <person name="Yoneda Y."/>
            <person name="Ishikawa T."/>
            <person name="Ozawa K."/>
            <person name="Tanaka T."/>
            <person name="Matsuura S."/>
            <person name="Kawai J."/>
            <person name="Okazaki Y."/>
            <person name="Muramatsu M."/>
            <person name="Inoue Y."/>
            <person name="Kira A."/>
            <person name="Hayashizaki Y."/>
        </authorList>
    </citation>
    <scope>NUCLEOTIDE SEQUENCE</scope>
    <source>
        <strain evidence="2">C57BL/6J</strain>
        <tissue evidence="3">Mullerian duct includes surrounding region</tissue>
        <tissue evidence="2">Testis</tissue>
    </source>
</reference>
<evidence type="ECO:0000313" key="2">
    <source>
        <dbReference type="EMBL" id="BAC27441.1"/>
    </source>
</evidence>
<gene>
    <name evidence="4" type="primary">Zeb2</name>
    <name evidence="4" type="synonym">Zfhx1b</name>
</gene>
<accession>Q8CD37</accession>
<protein>
    <recommendedName>
        <fullName evidence="5">Zinc finger E-box-binding homeobox 2</fullName>
    </recommendedName>
</protein>
<reference evidence="2" key="9">
    <citation type="journal article" date="2005" name="Science">
        <title>Antisense Transcription in the Mammalian Transcriptome.</title>
        <authorList>
            <consortium name="RIKEN Genome Exploration Research Group and Genome Science Group (Genome Network Project Core Group) and the FANTOM Consortium"/>
        </authorList>
    </citation>
    <scope>NUCLEOTIDE SEQUENCE</scope>
    <source>
        <strain evidence="2">C57BL/6J</strain>
        <tissue evidence="3">Mullerian duct includes surrounding region</tissue>
        <tissue evidence="2">Testis</tissue>
    </source>
</reference>
<proteinExistence type="evidence at transcript level"/>